<keyword evidence="2" id="KW-1185">Reference proteome</keyword>
<sequence length="292" mass="34014">MKGGSMAKFMALILTLAFHGMGSAQAGSFWDTMFFTWGPRQSSVFGNGNVQLLLDKTSGSAVQTKNSYLFGSFEMMIKLVPRNSAGTVTAYYLSSKGDRHDEIDYEFLGNVEGRPYVIHTNIFTQGVGNREQQFHLWFDPRADFHNYTIHWNPYEVVWYVDSIPIRVFRNYENQGIPFPNEQAMKAYSSLWDAEQWATEGGLIKTDWTMAPFTAEFRNFQARACQWYGPYSTAYCSDKNPRNWYTSPAYHQLTYAQQGKLKWVRDNYMIYDYCKDTQRFDWKMPPECSKPQY</sequence>
<evidence type="ECO:0000313" key="2">
    <source>
        <dbReference type="Proteomes" id="UP001057402"/>
    </source>
</evidence>
<evidence type="ECO:0000313" key="1">
    <source>
        <dbReference type="EMBL" id="KAI4377762.1"/>
    </source>
</evidence>
<organism evidence="1 2">
    <name type="scientific">Melastoma candidum</name>
    <dbReference type="NCBI Taxonomy" id="119954"/>
    <lineage>
        <taxon>Eukaryota</taxon>
        <taxon>Viridiplantae</taxon>
        <taxon>Streptophyta</taxon>
        <taxon>Embryophyta</taxon>
        <taxon>Tracheophyta</taxon>
        <taxon>Spermatophyta</taxon>
        <taxon>Magnoliopsida</taxon>
        <taxon>eudicotyledons</taxon>
        <taxon>Gunneridae</taxon>
        <taxon>Pentapetalae</taxon>
        <taxon>rosids</taxon>
        <taxon>malvids</taxon>
        <taxon>Myrtales</taxon>
        <taxon>Melastomataceae</taxon>
        <taxon>Melastomatoideae</taxon>
        <taxon>Melastomateae</taxon>
        <taxon>Melastoma</taxon>
    </lineage>
</organism>
<reference evidence="2" key="1">
    <citation type="journal article" date="2023" name="Front. Plant Sci.">
        <title>Chromosomal-level genome assembly of Melastoma candidum provides insights into trichome evolution.</title>
        <authorList>
            <person name="Zhong Y."/>
            <person name="Wu W."/>
            <person name="Sun C."/>
            <person name="Zou P."/>
            <person name="Liu Y."/>
            <person name="Dai S."/>
            <person name="Zhou R."/>
        </authorList>
    </citation>
    <scope>NUCLEOTIDE SEQUENCE [LARGE SCALE GENOMIC DNA]</scope>
</reference>
<accession>A0ACB9RH59</accession>
<gene>
    <name evidence="1" type="ORF">MLD38_015340</name>
</gene>
<protein>
    <submittedName>
        <fullName evidence="1">Uncharacterized protein</fullName>
    </submittedName>
</protein>
<dbReference type="Proteomes" id="UP001057402">
    <property type="component" value="Chromosome 4"/>
</dbReference>
<comment type="caution">
    <text evidence="1">The sequence shown here is derived from an EMBL/GenBank/DDBJ whole genome shotgun (WGS) entry which is preliminary data.</text>
</comment>
<name>A0ACB9RH59_9MYRT</name>
<proteinExistence type="predicted"/>
<dbReference type="EMBL" id="CM042883">
    <property type="protein sequence ID" value="KAI4377762.1"/>
    <property type="molecule type" value="Genomic_DNA"/>
</dbReference>